<protein>
    <submittedName>
        <fullName evidence="3">Transferase hexapeptide</fullName>
    </submittedName>
</protein>
<dbReference type="CDD" id="cd04647">
    <property type="entry name" value="LbH_MAT_like"/>
    <property type="match status" value="1"/>
</dbReference>
<keyword evidence="4" id="KW-1185">Reference proteome</keyword>
<dbReference type="Proteomes" id="UP000076586">
    <property type="component" value="Unassembled WGS sequence"/>
</dbReference>
<comment type="caution">
    <text evidence="3">The sequence shown here is derived from an EMBL/GenBank/DDBJ whole genome shotgun (WGS) entry which is preliminary data.</text>
</comment>
<dbReference type="STRING" id="681398.PJIAN_4546"/>
<dbReference type="InterPro" id="IPR001451">
    <property type="entry name" value="Hexapep"/>
</dbReference>
<name>A0A161M617_9BACT</name>
<gene>
    <name evidence="3" type="ORF">PJIAN_4546</name>
</gene>
<dbReference type="Gene3D" id="2.160.10.10">
    <property type="entry name" value="Hexapeptide repeat proteins"/>
    <property type="match status" value="2"/>
</dbReference>
<evidence type="ECO:0000256" key="1">
    <source>
        <dbReference type="ARBA" id="ARBA00007274"/>
    </source>
</evidence>
<dbReference type="PANTHER" id="PTHR23416:SF23">
    <property type="entry name" value="ACETYLTRANSFERASE C18B11.09C-RELATED"/>
    <property type="match status" value="1"/>
</dbReference>
<organism evidence="3 4">
    <name type="scientific">Paludibacter jiangxiensis</name>
    <dbReference type="NCBI Taxonomy" id="681398"/>
    <lineage>
        <taxon>Bacteria</taxon>
        <taxon>Pseudomonadati</taxon>
        <taxon>Bacteroidota</taxon>
        <taxon>Bacteroidia</taxon>
        <taxon>Bacteroidales</taxon>
        <taxon>Paludibacteraceae</taxon>
        <taxon>Paludibacter</taxon>
    </lineage>
</organism>
<proteinExistence type="inferred from homology"/>
<dbReference type="RefSeq" id="WP_068705710.1">
    <property type="nucleotide sequence ID" value="NZ_BDCR01000004.1"/>
</dbReference>
<dbReference type="Pfam" id="PF00132">
    <property type="entry name" value="Hexapep"/>
    <property type="match status" value="1"/>
</dbReference>
<evidence type="ECO:0000256" key="2">
    <source>
        <dbReference type="ARBA" id="ARBA00022679"/>
    </source>
</evidence>
<dbReference type="GO" id="GO:0008374">
    <property type="term" value="F:O-acyltransferase activity"/>
    <property type="evidence" value="ECO:0007669"/>
    <property type="project" value="TreeGrafter"/>
</dbReference>
<reference evidence="4" key="1">
    <citation type="submission" date="2016-04" db="EMBL/GenBank/DDBJ databases">
        <title>Draft genome sequence of Paludibacter jiangxiensis strain NM7.</title>
        <authorList>
            <person name="Qiu Y."/>
            <person name="Matsuura N."/>
            <person name="Ohashi A."/>
            <person name="Tourlousse M.D."/>
            <person name="Sekiguchi Y."/>
        </authorList>
    </citation>
    <scope>NUCLEOTIDE SEQUENCE [LARGE SCALE GENOMIC DNA]</scope>
    <source>
        <strain evidence="4">NM7</strain>
    </source>
</reference>
<comment type="similarity">
    <text evidence="1">Belongs to the transferase hexapeptide repeat family.</text>
</comment>
<reference evidence="4" key="2">
    <citation type="journal article" date="2017" name="Genome Announc.">
        <title>Draft genome sequence of Paludibacter jiangxiensis NM7(T), a propionate-producing fermentative bacterium.</title>
        <authorList>
            <person name="Qiu Y.-L."/>
            <person name="Tourlousse D.M."/>
            <person name="Matsuura N."/>
            <person name="Ohashi A."/>
            <person name="Sekiguchi Y."/>
        </authorList>
    </citation>
    <scope>NUCLEOTIDE SEQUENCE [LARGE SCALE GENOMIC DNA]</scope>
    <source>
        <strain evidence="4">NM7</strain>
    </source>
</reference>
<dbReference type="InterPro" id="IPR011004">
    <property type="entry name" value="Trimer_LpxA-like_sf"/>
</dbReference>
<dbReference type="GO" id="GO:0005829">
    <property type="term" value="C:cytosol"/>
    <property type="evidence" value="ECO:0007669"/>
    <property type="project" value="TreeGrafter"/>
</dbReference>
<accession>A0A161M617</accession>
<evidence type="ECO:0000313" key="4">
    <source>
        <dbReference type="Proteomes" id="UP000076586"/>
    </source>
</evidence>
<evidence type="ECO:0000313" key="3">
    <source>
        <dbReference type="EMBL" id="GAT64003.1"/>
    </source>
</evidence>
<dbReference type="EMBL" id="BDCR01000004">
    <property type="protein sequence ID" value="GAT64003.1"/>
    <property type="molecule type" value="Genomic_DNA"/>
</dbReference>
<dbReference type="PANTHER" id="PTHR23416">
    <property type="entry name" value="SIALIC ACID SYNTHASE-RELATED"/>
    <property type="match status" value="1"/>
</dbReference>
<keyword evidence="2 3" id="KW-0808">Transferase</keyword>
<sequence length="206" mass="22506">MQSSFINILARRIIDAYFRCYTNIIFWLNHVKHGANCTVKGKIYIRNLGTIEIGDNLRANSGNRFNPIGGDTVLRLNADEDAIITIGNNVGLSNSTIYSTRAVIIEDDVLVGGSCKIYDSDFHSKDFAERRNSFFHGNEGTHIAALPVIIKKGAWIGGHCIVLKGITIGEHSIIGAGSVVTKSVPPNEIWAGNPIKYIGKANKHAE</sequence>
<dbReference type="AlphaFoldDB" id="A0A161M617"/>
<dbReference type="InterPro" id="IPR051159">
    <property type="entry name" value="Hexapeptide_acetyltransf"/>
</dbReference>
<dbReference type="SUPFAM" id="SSF51161">
    <property type="entry name" value="Trimeric LpxA-like enzymes"/>
    <property type="match status" value="1"/>
</dbReference>
<dbReference type="OrthoDB" id="9812571at2"/>